<protein>
    <submittedName>
        <fullName evidence="2">Uncharacterized protein</fullName>
    </submittedName>
</protein>
<keyword evidence="1" id="KW-0812">Transmembrane</keyword>
<organism evidence="2 3">
    <name type="scientific">Rhodococcus olei</name>
    <dbReference type="NCBI Taxonomy" id="2161675"/>
    <lineage>
        <taxon>Bacteria</taxon>
        <taxon>Bacillati</taxon>
        <taxon>Actinomycetota</taxon>
        <taxon>Actinomycetes</taxon>
        <taxon>Mycobacteriales</taxon>
        <taxon>Nocardiaceae</taxon>
        <taxon>Rhodococcus</taxon>
    </lineage>
</organism>
<feature type="transmembrane region" description="Helical" evidence="1">
    <location>
        <begin position="128"/>
        <end position="148"/>
    </location>
</feature>
<dbReference type="EMBL" id="BAABFB010000068">
    <property type="protein sequence ID" value="GAA4487412.1"/>
    <property type="molecule type" value="Genomic_DNA"/>
</dbReference>
<keyword evidence="1" id="KW-0472">Membrane</keyword>
<accession>A0ABP8PHK6</accession>
<evidence type="ECO:0000313" key="3">
    <source>
        <dbReference type="Proteomes" id="UP001501183"/>
    </source>
</evidence>
<reference evidence="3" key="1">
    <citation type="journal article" date="2019" name="Int. J. Syst. Evol. Microbiol.">
        <title>The Global Catalogue of Microorganisms (GCM) 10K type strain sequencing project: providing services to taxonomists for standard genome sequencing and annotation.</title>
        <authorList>
            <consortium name="The Broad Institute Genomics Platform"/>
            <consortium name="The Broad Institute Genome Sequencing Center for Infectious Disease"/>
            <person name="Wu L."/>
            <person name="Ma J."/>
        </authorList>
    </citation>
    <scope>NUCLEOTIDE SEQUENCE [LARGE SCALE GENOMIC DNA]</scope>
    <source>
        <strain evidence="3">JCM 32206</strain>
    </source>
</reference>
<evidence type="ECO:0000256" key="1">
    <source>
        <dbReference type="SAM" id="Phobius"/>
    </source>
</evidence>
<dbReference type="Proteomes" id="UP001501183">
    <property type="component" value="Unassembled WGS sequence"/>
</dbReference>
<keyword evidence="1" id="KW-1133">Transmembrane helix</keyword>
<evidence type="ECO:0000313" key="2">
    <source>
        <dbReference type="EMBL" id="GAA4487412.1"/>
    </source>
</evidence>
<proteinExistence type="predicted"/>
<feature type="transmembrane region" description="Helical" evidence="1">
    <location>
        <begin position="207"/>
        <end position="233"/>
    </location>
</feature>
<feature type="transmembrane region" description="Helical" evidence="1">
    <location>
        <begin position="82"/>
        <end position="108"/>
    </location>
</feature>
<feature type="transmembrane region" description="Helical" evidence="1">
    <location>
        <begin position="160"/>
        <end position="187"/>
    </location>
</feature>
<name>A0ABP8PHK6_9NOCA</name>
<sequence>MPVLLLDPGLAVGFVDHLGDGALQLEPGHVTDTCKHSAVPPLAVGLERRESANTGHATRRGDDKWATSRVRDSRRMTITPALLHRLSGLALVVALAFNLTGGILHPVADGSGHSVSALSAHTVPYPQYLLFVGTVLLMLGLPGMYAWVSGRAGVAGLVAFVVYFVSSTVVGIAHLAVEAFIAVPLAVGATGSGGAGVLSGTDTIVDTAAFGALMTVSGLGLMIGMILFGITLWPSHAVPRRIPDYRVPECFSRAPPARSGAVPAAG</sequence>
<keyword evidence="3" id="KW-1185">Reference proteome</keyword>
<gene>
    <name evidence="2" type="ORF">GCM10023094_45700</name>
</gene>
<comment type="caution">
    <text evidence="2">The sequence shown here is derived from an EMBL/GenBank/DDBJ whole genome shotgun (WGS) entry which is preliminary data.</text>
</comment>